<protein>
    <submittedName>
        <fullName evidence="1">Uncharacterized protein</fullName>
    </submittedName>
</protein>
<dbReference type="RefSeq" id="WP_099386452.1">
    <property type="nucleotide sequence ID" value="NZ_JANSWH010000072.1"/>
</dbReference>
<dbReference type="Proteomes" id="UP000224563">
    <property type="component" value="Unassembled WGS sequence"/>
</dbReference>
<comment type="caution">
    <text evidence="1">The sequence shown here is derived from an EMBL/GenBank/DDBJ whole genome shotgun (WGS) entry which is preliminary data.</text>
</comment>
<gene>
    <name evidence="1" type="ORF">CSX02_09115</name>
</gene>
<sequence length="59" mass="6767">MKMSELETSCSKDELSQIKNAMEKTITYDEECPPMTAEQLNKAIRMDSVVIKLLPEDMK</sequence>
<evidence type="ECO:0000313" key="1">
    <source>
        <dbReference type="EMBL" id="PHU37163.1"/>
    </source>
</evidence>
<keyword evidence="2" id="KW-1185">Reference proteome</keyword>
<dbReference type="AlphaFoldDB" id="A0A2G3E228"/>
<organism evidence="1 2">
    <name type="scientific">Agathobacter ruminis</name>
    <dbReference type="NCBI Taxonomy" id="1712665"/>
    <lineage>
        <taxon>Bacteria</taxon>
        <taxon>Bacillati</taxon>
        <taxon>Bacillota</taxon>
        <taxon>Clostridia</taxon>
        <taxon>Lachnospirales</taxon>
        <taxon>Lachnospiraceae</taxon>
        <taxon>Agathobacter</taxon>
    </lineage>
</organism>
<reference evidence="1 2" key="1">
    <citation type="submission" date="2017-10" db="EMBL/GenBank/DDBJ databases">
        <title>Resolving the taxonomy of Roseburia spp., Eubacterium rectale and Agathobacter spp. through phylogenomic analysis.</title>
        <authorList>
            <person name="Sheridan P.O."/>
            <person name="Walker A.W."/>
            <person name="Duncan S.H."/>
            <person name="Scott K.P."/>
            <person name="Toole P.W.O."/>
            <person name="Luis P."/>
            <person name="Flint H.J."/>
        </authorList>
    </citation>
    <scope>NUCLEOTIDE SEQUENCE [LARGE SCALE GENOMIC DNA]</scope>
    <source>
        <strain evidence="1 2">JK623</strain>
    </source>
</reference>
<name>A0A2G3E228_9FIRM</name>
<dbReference type="EMBL" id="PDYG01000074">
    <property type="protein sequence ID" value="PHU37163.1"/>
    <property type="molecule type" value="Genomic_DNA"/>
</dbReference>
<evidence type="ECO:0000313" key="2">
    <source>
        <dbReference type="Proteomes" id="UP000224563"/>
    </source>
</evidence>
<proteinExistence type="predicted"/>
<reference evidence="1 2" key="2">
    <citation type="submission" date="2017-10" db="EMBL/GenBank/DDBJ databases">
        <authorList>
            <person name="Banno H."/>
            <person name="Chua N.-H."/>
        </authorList>
    </citation>
    <scope>NUCLEOTIDE SEQUENCE [LARGE SCALE GENOMIC DNA]</scope>
    <source>
        <strain evidence="1 2">JK623</strain>
    </source>
</reference>
<accession>A0A2G3E228</accession>